<evidence type="ECO:0000259" key="2">
    <source>
        <dbReference type="Pfam" id="PF02836"/>
    </source>
</evidence>
<dbReference type="Proteomes" id="UP000229641">
    <property type="component" value="Unassembled WGS sequence"/>
</dbReference>
<evidence type="ECO:0000313" key="3">
    <source>
        <dbReference type="EMBL" id="PIQ89312.1"/>
    </source>
</evidence>
<sequence length="794" mass="91736">MQNVKFKMQNYNLKSRYQSLNHLFYRWLLVVGFLSAICHLPSAICYAQGLSSKQLVIKAREAQAKKDYDAVFKYTAECINSFKDQAKKQHAELSSQAQQSGKEEKYQILNDVATSYFIQGEVYFEQEKFEEAKKTFNIIIAEYPYSHAWDPRGWFYSLAEKSRDSVKKINQHGKKPEDKDTPEPFVLKPATKLTLHDFGKEEIVDYEKYGRFIKRGTKDYKYVIDDQEGLSAATGEGIYPNTTSVRWNPRFSIVKKEGRLADSHWDLVHSPDIEAAFFRWAFAPEPVPVKLFYTALILEKAGYIKHAIKAYYAILVHFPDAYGWTYWHTPWYVGQAALYKIKYLTEKYPRLGIKLEDVKMRVVNGFDADIKNDIVIADPGKLRKVVPWIENLSKIKERFLKRRELKKIDTIIGEGDIKLVKFVNNQWQLRVNNKPYIIKGITYSPVKTGQSPDNQTLTSWMEYDFNGNGKIDGPYDAFVDKNSNNQQDKNEPATGDFALMNEMGVNTIRVYHQPFGINKELLRDLYANYGIRVIMGDFLGKYALGSGAIWYEGTDYANPEHKKNMLESVKNMVKEFKDEPYILIWLLGNENVYGVACNADKDPESFFKFVNEVAIEIKKIDKNHPVAIASGDTLYLDLFAKFCPDVDIFAANSYRGNYGFVDFWQAVYDETKKPAFITEYGCAAYLTGRPLEDGEEAQADYHRGAWGDIMNNSAGFTGYGNSLGGVVFEWLDEWWKAYEPSLHDARRLWAGPFPDGFMYEEWLGIAGQGDGKMSPYLRHLRKGYYLYKEMWRKK</sequence>
<proteinExistence type="predicted"/>
<dbReference type="SUPFAM" id="SSF51445">
    <property type="entry name" value="(Trans)glycosidases"/>
    <property type="match status" value="1"/>
</dbReference>
<comment type="caution">
    <text evidence="3">The sequence shown here is derived from an EMBL/GenBank/DDBJ whole genome shotgun (WGS) entry which is preliminary data.</text>
</comment>
<evidence type="ECO:0000313" key="4">
    <source>
        <dbReference type="Proteomes" id="UP000229641"/>
    </source>
</evidence>
<dbReference type="InterPro" id="IPR011990">
    <property type="entry name" value="TPR-like_helical_dom_sf"/>
</dbReference>
<dbReference type="InterPro" id="IPR017853">
    <property type="entry name" value="GH"/>
</dbReference>
<dbReference type="InterPro" id="IPR006103">
    <property type="entry name" value="Glyco_hydro_2_cat"/>
</dbReference>
<keyword evidence="1" id="KW-0802">TPR repeat</keyword>
<feature type="repeat" description="TPR" evidence="1">
    <location>
        <begin position="113"/>
        <end position="146"/>
    </location>
</feature>
<dbReference type="GO" id="GO:0005975">
    <property type="term" value="P:carbohydrate metabolic process"/>
    <property type="evidence" value="ECO:0007669"/>
    <property type="project" value="InterPro"/>
</dbReference>
<accession>A0A2H0LY70</accession>
<dbReference type="SUPFAM" id="SSF48452">
    <property type="entry name" value="TPR-like"/>
    <property type="match status" value="1"/>
</dbReference>
<dbReference type="AlphaFoldDB" id="A0A2H0LY70"/>
<name>A0A2H0LY70_9BACT</name>
<gene>
    <name evidence="3" type="ORF">COV72_03730</name>
</gene>
<reference evidence="3 4" key="1">
    <citation type="submission" date="2017-09" db="EMBL/GenBank/DDBJ databases">
        <title>Depth-based differentiation of microbial function through sediment-hosted aquifers and enrichment of novel symbionts in the deep terrestrial subsurface.</title>
        <authorList>
            <person name="Probst A.J."/>
            <person name="Ladd B."/>
            <person name="Jarett J.K."/>
            <person name="Geller-Mcgrath D.E."/>
            <person name="Sieber C.M."/>
            <person name="Emerson J.B."/>
            <person name="Anantharaman K."/>
            <person name="Thomas B.C."/>
            <person name="Malmstrom R."/>
            <person name="Stieglmeier M."/>
            <person name="Klingl A."/>
            <person name="Woyke T."/>
            <person name="Ryan C.M."/>
            <person name="Banfield J.F."/>
        </authorList>
    </citation>
    <scope>NUCLEOTIDE SEQUENCE [LARGE SCALE GENOMIC DNA]</scope>
    <source>
        <strain evidence="3">CG11_big_fil_rev_8_21_14_0_20_42_13</strain>
    </source>
</reference>
<dbReference type="GO" id="GO:0004553">
    <property type="term" value="F:hydrolase activity, hydrolyzing O-glycosyl compounds"/>
    <property type="evidence" value="ECO:0007669"/>
    <property type="project" value="InterPro"/>
</dbReference>
<dbReference type="Pfam" id="PF02836">
    <property type="entry name" value="Glyco_hydro_2_C"/>
    <property type="match status" value="1"/>
</dbReference>
<dbReference type="InterPro" id="IPR019734">
    <property type="entry name" value="TPR_rpt"/>
</dbReference>
<organism evidence="3 4">
    <name type="scientific">Candidatus Ghiorseimicrobium undicola</name>
    <dbReference type="NCBI Taxonomy" id="1974746"/>
    <lineage>
        <taxon>Bacteria</taxon>
        <taxon>Pseudomonadati</taxon>
        <taxon>Candidatus Omnitrophota</taxon>
        <taxon>Candidatus Ghiorseimicrobium</taxon>
    </lineage>
</organism>
<protein>
    <recommendedName>
        <fullName evidence="2">Glycoside hydrolase family 2 catalytic domain-containing protein</fullName>
    </recommendedName>
</protein>
<dbReference type="Gene3D" id="3.20.20.80">
    <property type="entry name" value="Glycosidases"/>
    <property type="match status" value="1"/>
</dbReference>
<dbReference type="EMBL" id="PCWA01000052">
    <property type="protein sequence ID" value="PIQ89312.1"/>
    <property type="molecule type" value="Genomic_DNA"/>
</dbReference>
<feature type="domain" description="Glycoside hydrolase family 2 catalytic" evidence="2">
    <location>
        <begin position="495"/>
        <end position="684"/>
    </location>
</feature>
<evidence type="ECO:0000256" key="1">
    <source>
        <dbReference type="PROSITE-ProRule" id="PRU00339"/>
    </source>
</evidence>
<dbReference type="PROSITE" id="PS50005">
    <property type="entry name" value="TPR"/>
    <property type="match status" value="1"/>
</dbReference>